<feature type="region of interest" description="Disordered" evidence="1">
    <location>
        <begin position="20"/>
        <end position="42"/>
    </location>
</feature>
<dbReference type="GeneID" id="103116161"/>
<evidence type="ECO:0000259" key="4">
    <source>
        <dbReference type="Pfam" id="PF03921"/>
    </source>
</evidence>
<evidence type="ECO:0000256" key="2">
    <source>
        <dbReference type="SAM" id="Phobius"/>
    </source>
</evidence>
<evidence type="ECO:0000313" key="6">
    <source>
        <dbReference type="RefSeq" id="XP_060037391.1"/>
    </source>
</evidence>
<dbReference type="InterPro" id="IPR013783">
    <property type="entry name" value="Ig-like_fold"/>
</dbReference>
<dbReference type="PANTHER" id="PTHR13771">
    <property type="entry name" value="INTERCELLULAR ADHESION MOLECULE"/>
    <property type="match status" value="1"/>
</dbReference>
<feature type="transmembrane region" description="Helical" evidence="2">
    <location>
        <begin position="244"/>
        <end position="266"/>
    </location>
</feature>
<dbReference type="PANTHER" id="PTHR13771:SF8">
    <property type="entry name" value="INTERCELLULAR ADHESION MOLECULE 4"/>
    <property type="match status" value="1"/>
</dbReference>
<dbReference type="Gene3D" id="2.60.40.10">
    <property type="entry name" value="Immunoglobulins"/>
    <property type="match status" value="2"/>
</dbReference>
<feature type="signal peptide" evidence="3">
    <location>
        <begin position="1"/>
        <end position="21"/>
    </location>
</feature>
<dbReference type="Pfam" id="PF03921">
    <property type="entry name" value="ICAM_N"/>
    <property type="match status" value="1"/>
</dbReference>
<evidence type="ECO:0000256" key="3">
    <source>
        <dbReference type="SAM" id="SignalP"/>
    </source>
</evidence>
<keyword evidence="5" id="KW-1185">Reference proteome</keyword>
<sequence length="275" mass="29793">MGPLLPFLLLTFNPAVPGGAGRSVQGRRAQRDGSVPTPQGTPESFGVLLNPEFIAVPPGSSVWFNCSSNCPLPEGFKLHTPLKRGQSLSGPGWVAFQLVDVRVWSSDAHCFVTCGGATRWATARINTYKRPRRVTLDPPVLEDGKYKLRCHITHVFPVGFLVVALRLGGRMLYSESLERFTGVNLANVTLTHVLHTPPRDLPLPVTCHARLTLDDLVVRATSAPITLPPFPGATEQDWHPASKLVASSSLACLAGILLFVGGVYVCRCLRMQPTV</sequence>
<reference evidence="6" key="1">
    <citation type="submission" date="2025-08" db="UniProtKB">
        <authorList>
            <consortium name="RefSeq"/>
        </authorList>
    </citation>
    <scope>IDENTIFICATION</scope>
</reference>
<keyword evidence="2" id="KW-0472">Membrane</keyword>
<dbReference type="InterPro" id="IPR013768">
    <property type="entry name" value="ICAM_N"/>
</dbReference>
<feature type="domain" description="Intercellular adhesion molecule N-terminal" evidence="4">
    <location>
        <begin position="43"/>
        <end position="133"/>
    </location>
</feature>
<dbReference type="RefSeq" id="XP_060037391.1">
    <property type="nucleotide sequence ID" value="XM_060181408.1"/>
</dbReference>
<protein>
    <submittedName>
        <fullName evidence="6">Intercellular adhesion molecule 4</fullName>
    </submittedName>
</protein>
<evidence type="ECO:0000313" key="5">
    <source>
        <dbReference type="Proteomes" id="UP001652624"/>
    </source>
</evidence>
<proteinExistence type="predicted"/>
<keyword evidence="2" id="KW-1133">Transmembrane helix</keyword>
<keyword evidence="3" id="KW-0732">Signal</keyword>
<organism evidence="5 6">
    <name type="scientific">Erinaceus europaeus</name>
    <name type="common">Western European hedgehog</name>
    <dbReference type="NCBI Taxonomy" id="9365"/>
    <lineage>
        <taxon>Eukaryota</taxon>
        <taxon>Metazoa</taxon>
        <taxon>Chordata</taxon>
        <taxon>Craniata</taxon>
        <taxon>Vertebrata</taxon>
        <taxon>Euteleostomi</taxon>
        <taxon>Mammalia</taxon>
        <taxon>Eutheria</taxon>
        <taxon>Laurasiatheria</taxon>
        <taxon>Eulipotyphla</taxon>
        <taxon>Erinaceidae</taxon>
        <taxon>Erinaceinae</taxon>
        <taxon>Erinaceus</taxon>
    </lineage>
</organism>
<evidence type="ECO:0000256" key="1">
    <source>
        <dbReference type="SAM" id="MobiDB-lite"/>
    </source>
</evidence>
<dbReference type="SUPFAM" id="SSF48726">
    <property type="entry name" value="Immunoglobulin"/>
    <property type="match status" value="2"/>
</dbReference>
<name>A0ABM3WLF0_ERIEU</name>
<gene>
    <name evidence="6" type="primary">ICAM4</name>
</gene>
<dbReference type="InterPro" id="IPR047012">
    <property type="entry name" value="ICAM_VCAM"/>
</dbReference>
<dbReference type="InterPro" id="IPR036179">
    <property type="entry name" value="Ig-like_dom_sf"/>
</dbReference>
<dbReference type="Proteomes" id="UP001652624">
    <property type="component" value="Chromosome 23"/>
</dbReference>
<feature type="chain" id="PRO_5047121284" evidence="3">
    <location>
        <begin position="22"/>
        <end position="275"/>
    </location>
</feature>
<keyword evidence="2" id="KW-0812">Transmembrane</keyword>
<accession>A0ABM3WLF0</accession>